<keyword evidence="3" id="KW-0813">Transport</keyword>
<evidence type="ECO:0000256" key="7">
    <source>
        <dbReference type="SAM" id="Phobius"/>
    </source>
</evidence>
<accession>A0A9D4ELZ8</accession>
<organism evidence="8 9">
    <name type="scientific">Dreissena polymorpha</name>
    <name type="common">Zebra mussel</name>
    <name type="synonym">Mytilus polymorpha</name>
    <dbReference type="NCBI Taxonomy" id="45954"/>
    <lineage>
        <taxon>Eukaryota</taxon>
        <taxon>Metazoa</taxon>
        <taxon>Spiralia</taxon>
        <taxon>Lophotrochozoa</taxon>
        <taxon>Mollusca</taxon>
        <taxon>Bivalvia</taxon>
        <taxon>Autobranchia</taxon>
        <taxon>Heteroconchia</taxon>
        <taxon>Euheterodonta</taxon>
        <taxon>Imparidentia</taxon>
        <taxon>Neoheterodontei</taxon>
        <taxon>Myida</taxon>
        <taxon>Dreissenoidea</taxon>
        <taxon>Dreissenidae</taxon>
        <taxon>Dreissena</taxon>
    </lineage>
</organism>
<gene>
    <name evidence="8" type="ORF">DPMN_160676</name>
</gene>
<protein>
    <recommendedName>
        <fullName evidence="10">Lysosomal-associated transmembrane protein 4A</fullName>
    </recommendedName>
</protein>
<comment type="similarity">
    <text evidence="2">Belongs to the LAPTM4/LAPTM5 transporter family.</text>
</comment>
<keyword evidence="6 7" id="KW-0472">Membrane</keyword>
<comment type="subcellular location">
    <subcellularLocation>
        <location evidence="1">Endomembrane system</location>
        <topology evidence="1">Multi-pass membrane protein</topology>
    </subcellularLocation>
</comment>
<dbReference type="Pfam" id="PF03821">
    <property type="entry name" value="Mtp"/>
    <property type="match status" value="2"/>
</dbReference>
<dbReference type="GO" id="GO:0012505">
    <property type="term" value="C:endomembrane system"/>
    <property type="evidence" value="ECO:0007669"/>
    <property type="project" value="UniProtKB-SubCell"/>
</dbReference>
<dbReference type="InterPro" id="IPR051115">
    <property type="entry name" value="LAPTM_transporter"/>
</dbReference>
<evidence type="ECO:0000256" key="2">
    <source>
        <dbReference type="ARBA" id="ARBA00010076"/>
    </source>
</evidence>
<evidence type="ECO:0008006" key="10">
    <source>
        <dbReference type="Google" id="ProtNLM"/>
    </source>
</evidence>
<evidence type="ECO:0000313" key="9">
    <source>
        <dbReference type="Proteomes" id="UP000828390"/>
    </source>
</evidence>
<dbReference type="Proteomes" id="UP000828390">
    <property type="component" value="Unassembled WGS sequence"/>
</dbReference>
<evidence type="ECO:0000256" key="3">
    <source>
        <dbReference type="ARBA" id="ARBA00022448"/>
    </source>
</evidence>
<sequence>MRLKDAGLENDRSFRCCFCCHVRSGTMLLGCFQLILHLFAIACMAFALTAGPNAFLDGAPRVLESNETTEKGNTRDPWSYQWDQLNMPDKNSMCDPVLLFAIMACSLIISLMLVYGTARSRPCYLIPYFCLQVFDFCLHCLTAVGYITYAPNIKMWILDNGLADKPVFNRLMYMDEQRLQILFVIIFLLILSAKAYLINMVWMCHQYLVKRNANRGVVREYTVEPDGEMLLPPKYEEAMKMAPVGPAPPAYTA</sequence>
<dbReference type="EMBL" id="JAIWYP010000008">
    <property type="protein sequence ID" value="KAH3782757.1"/>
    <property type="molecule type" value="Genomic_DNA"/>
</dbReference>
<reference evidence="8" key="2">
    <citation type="submission" date="2020-11" db="EMBL/GenBank/DDBJ databases">
        <authorList>
            <person name="McCartney M.A."/>
            <person name="Auch B."/>
            <person name="Kono T."/>
            <person name="Mallez S."/>
            <person name="Becker A."/>
            <person name="Gohl D.M."/>
            <person name="Silverstein K.A.T."/>
            <person name="Koren S."/>
            <person name="Bechman K.B."/>
            <person name="Herman A."/>
            <person name="Abrahante J.E."/>
            <person name="Garbe J."/>
        </authorList>
    </citation>
    <scope>NUCLEOTIDE SEQUENCE</scope>
    <source>
        <strain evidence="8">Duluth1</strain>
        <tissue evidence="8">Whole animal</tissue>
    </source>
</reference>
<dbReference type="OrthoDB" id="10002163at2759"/>
<feature type="transmembrane region" description="Helical" evidence="7">
    <location>
        <begin position="181"/>
        <end position="202"/>
    </location>
</feature>
<feature type="transmembrane region" description="Helical" evidence="7">
    <location>
        <begin position="125"/>
        <end position="149"/>
    </location>
</feature>
<dbReference type="AlphaFoldDB" id="A0A9D4ELZ8"/>
<dbReference type="PANTHER" id="PTHR12479:SF10">
    <property type="entry name" value="LYSOSOMAL-ASSOCIATED TRANSMEMBRANE PROTEIN"/>
    <property type="match status" value="1"/>
</dbReference>
<comment type="caution">
    <text evidence="8">The sequence shown here is derived from an EMBL/GenBank/DDBJ whole genome shotgun (WGS) entry which is preliminary data.</text>
</comment>
<proteinExistence type="inferred from homology"/>
<evidence type="ECO:0000256" key="6">
    <source>
        <dbReference type="ARBA" id="ARBA00023136"/>
    </source>
</evidence>
<evidence type="ECO:0000256" key="5">
    <source>
        <dbReference type="ARBA" id="ARBA00022989"/>
    </source>
</evidence>
<dbReference type="InterPro" id="IPR004687">
    <property type="entry name" value="LAPTM4/5"/>
</dbReference>
<keyword evidence="4 7" id="KW-0812">Transmembrane</keyword>
<name>A0A9D4ELZ8_DREPO</name>
<dbReference type="PANTHER" id="PTHR12479">
    <property type="entry name" value="LYSOSOMAL-ASSOCIATED TRANSMEMBRANE PROTEIN"/>
    <property type="match status" value="1"/>
</dbReference>
<evidence type="ECO:0000256" key="4">
    <source>
        <dbReference type="ARBA" id="ARBA00022692"/>
    </source>
</evidence>
<evidence type="ECO:0000313" key="8">
    <source>
        <dbReference type="EMBL" id="KAH3782757.1"/>
    </source>
</evidence>
<evidence type="ECO:0000256" key="1">
    <source>
        <dbReference type="ARBA" id="ARBA00004127"/>
    </source>
</evidence>
<keyword evidence="9" id="KW-1185">Reference proteome</keyword>
<reference evidence="8" key="1">
    <citation type="journal article" date="2019" name="bioRxiv">
        <title>The Genome of the Zebra Mussel, Dreissena polymorpha: A Resource for Invasive Species Research.</title>
        <authorList>
            <person name="McCartney M.A."/>
            <person name="Auch B."/>
            <person name="Kono T."/>
            <person name="Mallez S."/>
            <person name="Zhang Y."/>
            <person name="Obille A."/>
            <person name="Becker A."/>
            <person name="Abrahante J.E."/>
            <person name="Garbe J."/>
            <person name="Badalamenti J.P."/>
            <person name="Herman A."/>
            <person name="Mangelson H."/>
            <person name="Liachko I."/>
            <person name="Sullivan S."/>
            <person name="Sone E.D."/>
            <person name="Koren S."/>
            <person name="Silverstein K.A.T."/>
            <person name="Beckman K.B."/>
            <person name="Gohl D.M."/>
        </authorList>
    </citation>
    <scope>NUCLEOTIDE SEQUENCE</scope>
    <source>
        <strain evidence="8">Duluth1</strain>
        <tissue evidence="8">Whole animal</tissue>
    </source>
</reference>
<feature type="transmembrane region" description="Helical" evidence="7">
    <location>
        <begin position="97"/>
        <end position="118"/>
    </location>
</feature>
<keyword evidence="5 7" id="KW-1133">Transmembrane helix</keyword>
<dbReference type="GO" id="GO:0005765">
    <property type="term" value="C:lysosomal membrane"/>
    <property type="evidence" value="ECO:0007669"/>
    <property type="project" value="TreeGrafter"/>
</dbReference>
<feature type="transmembrane region" description="Helical" evidence="7">
    <location>
        <begin position="28"/>
        <end position="48"/>
    </location>
</feature>